<organism evidence="6 7">
    <name type="scientific">Cyanidium caldarium</name>
    <name type="common">Red alga</name>
    <dbReference type="NCBI Taxonomy" id="2771"/>
    <lineage>
        <taxon>Eukaryota</taxon>
        <taxon>Rhodophyta</taxon>
        <taxon>Bangiophyceae</taxon>
        <taxon>Cyanidiales</taxon>
        <taxon>Cyanidiaceae</taxon>
        <taxon>Cyanidium</taxon>
    </lineage>
</organism>
<evidence type="ECO:0000256" key="2">
    <source>
        <dbReference type="ARBA" id="ARBA00022741"/>
    </source>
</evidence>
<evidence type="ECO:0000256" key="1">
    <source>
        <dbReference type="ARBA" id="ARBA00022679"/>
    </source>
</evidence>
<dbReference type="InterPro" id="IPR027417">
    <property type="entry name" value="P-loop_NTPase"/>
</dbReference>
<dbReference type="Gene3D" id="3.40.50.300">
    <property type="entry name" value="P-loop containing nucleotide triphosphate hydrolases"/>
    <property type="match status" value="1"/>
</dbReference>
<dbReference type="InterPro" id="IPR000086">
    <property type="entry name" value="NUDIX_hydrolase_dom"/>
</dbReference>
<dbReference type="Proteomes" id="UP001301350">
    <property type="component" value="Unassembled WGS sequence"/>
</dbReference>
<dbReference type="Gene3D" id="3.90.79.10">
    <property type="entry name" value="Nucleoside Triphosphate Pyrophosphohydrolase"/>
    <property type="match status" value="1"/>
</dbReference>
<protein>
    <recommendedName>
        <fullName evidence="5">Nudix hydrolase domain-containing protein</fullName>
    </recommendedName>
</protein>
<dbReference type="InterPro" id="IPR000850">
    <property type="entry name" value="Adenylat/UMP-CMP_kin"/>
</dbReference>
<dbReference type="SUPFAM" id="SSF55811">
    <property type="entry name" value="Nudix"/>
    <property type="match status" value="1"/>
</dbReference>
<dbReference type="CDD" id="cd03676">
    <property type="entry name" value="NUDIX_Tnr3_like"/>
    <property type="match status" value="1"/>
</dbReference>
<name>A0AAV9IQW5_CYACA</name>
<dbReference type="GO" id="GO:0005524">
    <property type="term" value="F:ATP binding"/>
    <property type="evidence" value="ECO:0007669"/>
    <property type="project" value="InterPro"/>
</dbReference>
<keyword evidence="2" id="KW-0547">Nucleotide-binding</keyword>
<keyword evidence="3" id="KW-0418">Kinase</keyword>
<dbReference type="GO" id="GO:0006139">
    <property type="term" value="P:nucleobase-containing compound metabolic process"/>
    <property type="evidence" value="ECO:0007669"/>
    <property type="project" value="InterPro"/>
</dbReference>
<dbReference type="CDD" id="cd01428">
    <property type="entry name" value="ADK"/>
    <property type="match status" value="1"/>
</dbReference>
<dbReference type="Pfam" id="PF00406">
    <property type="entry name" value="ADK"/>
    <property type="match status" value="1"/>
</dbReference>
<dbReference type="AlphaFoldDB" id="A0AAV9IQW5"/>
<dbReference type="Pfam" id="PF00293">
    <property type="entry name" value="NUDIX"/>
    <property type="match status" value="1"/>
</dbReference>
<dbReference type="InterPro" id="IPR033690">
    <property type="entry name" value="Adenylat_kinase_CS"/>
</dbReference>
<comment type="caution">
    <text evidence="6">The sequence shown here is derived from an EMBL/GenBank/DDBJ whole genome shotgun (WGS) entry which is preliminary data.</text>
</comment>
<dbReference type="GO" id="GO:0019205">
    <property type="term" value="F:nucleobase-containing compound kinase activity"/>
    <property type="evidence" value="ECO:0007669"/>
    <property type="project" value="InterPro"/>
</dbReference>
<dbReference type="PROSITE" id="PS00113">
    <property type="entry name" value="ADENYLATE_KINASE"/>
    <property type="match status" value="1"/>
</dbReference>
<evidence type="ECO:0000259" key="5">
    <source>
        <dbReference type="Pfam" id="PF00293"/>
    </source>
</evidence>
<keyword evidence="7" id="KW-1185">Reference proteome</keyword>
<dbReference type="PANTHER" id="PTHR23359">
    <property type="entry name" value="NUCLEOTIDE KINASE"/>
    <property type="match status" value="1"/>
</dbReference>
<keyword evidence="1" id="KW-0808">Transferase</keyword>
<evidence type="ECO:0000313" key="7">
    <source>
        <dbReference type="Proteomes" id="UP001301350"/>
    </source>
</evidence>
<proteinExistence type="inferred from homology"/>
<feature type="region of interest" description="Disordered" evidence="4">
    <location>
        <begin position="377"/>
        <end position="405"/>
    </location>
</feature>
<dbReference type="EMBL" id="JANCYW010000002">
    <property type="protein sequence ID" value="KAK4534591.1"/>
    <property type="molecule type" value="Genomic_DNA"/>
</dbReference>
<dbReference type="SUPFAM" id="SSF52540">
    <property type="entry name" value="P-loop containing nucleoside triphosphate hydrolases"/>
    <property type="match status" value="1"/>
</dbReference>
<evidence type="ECO:0000313" key="6">
    <source>
        <dbReference type="EMBL" id="KAK4534591.1"/>
    </source>
</evidence>
<gene>
    <name evidence="6" type="ORF">CDCA_CDCA02G0616</name>
</gene>
<dbReference type="HAMAP" id="MF_00235">
    <property type="entry name" value="Adenylate_kinase_Adk"/>
    <property type="match status" value="1"/>
</dbReference>
<evidence type="ECO:0000256" key="3">
    <source>
        <dbReference type="ARBA" id="ARBA00022777"/>
    </source>
</evidence>
<feature type="domain" description="Nudix hydrolase" evidence="5">
    <location>
        <begin position="545"/>
        <end position="659"/>
    </location>
</feature>
<dbReference type="InterPro" id="IPR015797">
    <property type="entry name" value="NUDIX_hydrolase-like_dom_sf"/>
</dbReference>
<dbReference type="PRINTS" id="PR00094">
    <property type="entry name" value="ADENYLTKNASE"/>
</dbReference>
<accession>A0AAV9IQW5</accession>
<evidence type="ECO:0000256" key="4">
    <source>
        <dbReference type="SAM" id="MobiDB-lite"/>
    </source>
</evidence>
<sequence length="705" mass="78424">MERDGRGHRCKQAAMFVQSTSRPVRPPPQRARRSSAFTDADVPRATDKLVHPASFTRWRMRDGPDGNVVLKDGQTSRNSARLLEQMGRGTAPAAPAVFSGKRWPSPPPPPALGTGKLCVPPLIDSLLRAQPRSADILKLLQLTAPLVRPARLRIVLAGKPASGKGTQAPLIARRFGMVHISTGNLLRSEIRLGSELGRAVEATMRRGELVPDELILSVLKKRMMQADCRQCGYILDGFPRTLEQAIAMDEAGIAVDHFLVLERSDAEALWWARQRVTDPETSVIYHPIFNPPPPQRDLLMRLERRFDDEQEVVRVRLEHFHGEAQRIFARYADRLTRIDTSTRRTPLEIFADVSATLERLLPFTEDERAVYELPPVPFNNGSLPQRRQHHNNNNNGGGGGRPRPGALRRLVQRFTQQFDARPYLPFYGSQRPDAPRIGFIGRCLAAELLSIDATRAMFDVQLESCDVSGDEGAGDTGFVRLRDGVDSEALAVAAEAMRQHGLVIGWRNERMPLPLGDGRMLEIERACVPYLGLESLGTHVNGYFYRDRGDGPELYVWIARRSPVKPTYPGRLDQLAAGAVPAGTPSLAANVARELQEEASYADAAAARPCSCVRYRYETRKGLCTETLFVYDLQLPEHWTPHVLDGEVSEFYAVPASEALASLTDTPGCWKPNSALVMLDFLMRHGVVNGDNEPDYAEIRRGLVL</sequence>
<reference evidence="6 7" key="1">
    <citation type="submission" date="2022-07" db="EMBL/GenBank/DDBJ databases">
        <title>Genome-wide signatures of adaptation to extreme environments.</title>
        <authorList>
            <person name="Cho C.H."/>
            <person name="Yoon H.S."/>
        </authorList>
    </citation>
    <scope>NUCLEOTIDE SEQUENCE [LARGE SCALE GENOMIC DNA]</scope>
    <source>
        <strain evidence="6 7">DBV 063 E5</strain>
    </source>
</reference>
<feature type="region of interest" description="Disordered" evidence="4">
    <location>
        <begin position="1"/>
        <end position="45"/>
    </location>
</feature>